<dbReference type="EMBL" id="JAPQKL010000002">
    <property type="protein sequence ID" value="KAJ5143177.1"/>
    <property type="molecule type" value="Genomic_DNA"/>
</dbReference>
<organism evidence="2 3">
    <name type="scientific">Penicillium bovifimosum</name>
    <dbReference type="NCBI Taxonomy" id="126998"/>
    <lineage>
        <taxon>Eukaryota</taxon>
        <taxon>Fungi</taxon>
        <taxon>Dikarya</taxon>
        <taxon>Ascomycota</taxon>
        <taxon>Pezizomycotina</taxon>
        <taxon>Eurotiomycetes</taxon>
        <taxon>Eurotiomycetidae</taxon>
        <taxon>Eurotiales</taxon>
        <taxon>Aspergillaceae</taxon>
        <taxon>Penicillium</taxon>
    </lineage>
</organism>
<accession>A0A9W9L999</accession>
<protein>
    <recommendedName>
        <fullName evidence="1">N-acetyltransferase domain-containing protein</fullName>
    </recommendedName>
</protein>
<evidence type="ECO:0000259" key="1">
    <source>
        <dbReference type="PROSITE" id="PS51186"/>
    </source>
</evidence>
<comment type="caution">
    <text evidence="2">The sequence shown here is derived from an EMBL/GenBank/DDBJ whole genome shotgun (WGS) entry which is preliminary data.</text>
</comment>
<reference evidence="2" key="2">
    <citation type="journal article" date="2023" name="IMA Fungus">
        <title>Comparative genomic study of the Penicillium genus elucidates a diverse pangenome and 15 lateral gene transfer events.</title>
        <authorList>
            <person name="Petersen C."/>
            <person name="Sorensen T."/>
            <person name="Nielsen M.R."/>
            <person name="Sondergaard T.E."/>
            <person name="Sorensen J.L."/>
            <person name="Fitzpatrick D.A."/>
            <person name="Frisvad J.C."/>
            <person name="Nielsen K.L."/>
        </authorList>
    </citation>
    <scope>NUCLEOTIDE SEQUENCE</scope>
    <source>
        <strain evidence="2">IBT 22155</strain>
    </source>
</reference>
<dbReference type="PANTHER" id="PTHR43233">
    <property type="entry name" value="FAMILY N-ACETYLTRANSFERASE, PUTATIVE (AFU_ORTHOLOGUE AFUA_6G03350)-RELATED"/>
    <property type="match status" value="1"/>
</dbReference>
<dbReference type="GO" id="GO:0016747">
    <property type="term" value="F:acyltransferase activity, transferring groups other than amino-acyl groups"/>
    <property type="evidence" value="ECO:0007669"/>
    <property type="project" value="InterPro"/>
</dbReference>
<evidence type="ECO:0000313" key="3">
    <source>
        <dbReference type="Proteomes" id="UP001149079"/>
    </source>
</evidence>
<dbReference type="GeneID" id="81401878"/>
<reference evidence="2" key="1">
    <citation type="submission" date="2022-11" db="EMBL/GenBank/DDBJ databases">
        <authorList>
            <person name="Petersen C."/>
        </authorList>
    </citation>
    <scope>NUCLEOTIDE SEQUENCE</scope>
    <source>
        <strain evidence="2">IBT 22155</strain>
    </source>
</reference>
<sequence>MPEMSSTVLNLRKTWTKGPHLISTDRTIIPATTLNTWFASEEVYWANPMPEEAMHQTLQNSLCFGLYQKGAPDSNAGLDFIGFARCITDTTTFIYLTDVFVHPSYQGLGLGSWLVACVKEVIETMPYLRRSLLFTGDWRRSVPFYEKIMGMHVMEGAAPVDGREGTGLAVMQRRFAGAPGVKSVEIGWTGLGSDSSDSIDADVI</sequence>
<gene>
    <name evidence="2" type="ORF">N7515_001964</name>
</gene>
<evidence type="ECO:0000313" key="2">
    <source>
        <dbReference type="EMBL" id="KAJ5143177.1"/>
    </source>
</evidence>
<dbReference type="InterPro" id="IPR000182">
    <property type="entry name" value="GNAT_dom"/>
</dbReference>
<proteinExistence type="predicted"/>
<dbReference type="Pfam" id="PF00583">
    <property type="entry name" value="Acetyltransf_1"/>
    <property type="match status" value="1"/>
</dbReference>
<dbReference type="PANTHER" id="PTHR43233:SF1">
    <property type="entry name" value="FAMILY N-ACETYLTRANSFERASE, PUTATIVE (AFU_ORTHOLOGUE AFUA_6G03350)-RELATED"/>
    <property type="match status" value="1"/>
</dbReference>
<dbReference type="OrthoDB" id="10039976at2759"/>
<name>A0A9W9L999_9EURO</name>
<dbReference type="Gene3D" id="3.40.630.30">
    <property type="match status" value="1"/>
</dbReference>
<dbReference type="AlphaFoldDB" id="A0A9W9L999"/>
<dbReference type="InterPro" id="IPR053144">
    <property type="entry name" value="Acetyltransferase_Butenolide"/>
</dbReference>
<feature type="domain" description="N-acetyltransferase" evidence="1">
    <location>
        <begin position="23"/>
        <end position="176"/>
    </location>
</feature>
<dbReference type="CDD" id="cd04301">
    <property type="entry name" value="NAT_SF"/>
    <property type="match status" value="1"/>
</dbReference>
<dbReference type="RefSeq" id="XP_056524821.1">
    <property type="nucleotide sequence ID" value="XM_056662708.1"/>
</dbReference>
<keyword evidence="3" id="KW-1185">Reference proteome</keyword>
<dbReference type="InterPro" id="IPR016181">
    <property type="entry name" value="Acyl_CoA_acyltransferase"/>
</dbReference>
<dbReference type="PROSITE" id="PS51186">
    <property type="entry name" value="GNAT"/>
    <property type="match status" value="1"/>
</dbReference>
<dbReference type="Proteomes" id="UP001149079">
    <property type="component" value="Unassembled WGS sequence"/>
</dbReference>
<dbReference type="SUPFAM" id="SSF55729">
    <property type="entry name" value="Acyl-CoA N-acyltransferases (Nat)"/>
    <property type="match status" value="1"/>
</dbReference>